<dbReference type="Pfam" id="PF02518">
    <property type="entry name" value="HATPase_c"/>
    <property type="match status" value="1"/>
</dbReference>
<reference evidence="12 13" key="2">
    <citation type="journal article" date="2012" name="Stand. Genomic Sci.">
        <title>Complete genome sequence of the orange-red pigmented, radioresistant Deinococcus proteolyticus type strain (MRP(T)).</title>
        <authorList>
            <person name="Copeland A."/>
            <person name="Zeytun A."/>
            <person name="Yassawong M."/>
            <person name="Nolan M."/>
            <person name="Lucas S."/>
            <person name="Hammon N."/>
            <person name="Deshpande S."/>
            <person name="Cheng J.F."/>
            <person name="Han C."/>
            <person name="Tapia R."/>
            <person name="Goodwin L.A."/>
            <person name="Pitluck S."/>
            <person name="Mavromatis K."/>
            <person name="Liolios K."/>
            <person name="Pagani I."/>
            <person name="Ivanova N."/>
            <person name="Mikhailova N."/>
            <person name="Pati A."/>
            <person name="Chen A."/>
            <person name="Palaniappan K."/>
            <person name="Land M."/>
            <person name="Hauser L."/>
            <person name="Jeffries C.D."/>
            <person name="Brambilla E.M."/>
            <person name="Rohde M."/>
            <person name="Sikorski J."/>
            <person name="Pukall R."/>
            <person name="Goker M."/>
            <person name="Detter J.C."/>
            <person name="Woyke T."/>
            <person name="Bristow J."/>
            <person name="Eisen J.A."/>
            <person name="Markowitz V."/>
            <person name="Hugenholtz P."/>
            <person name="Kyrpides N.C."/>
            <person name="Klenk H.P."/>
            <person name="Lapidus A."/>
        </authorList>
    </citation>
    <scope>NUCLEOTIDE SEQUENCE [LARGE SCALE GENOMIC DNA]</scope>
    <source>
        <strain evidence="13">ATCC 35074 / DSM 20540 / JCM 6276 / NBRC 101906 / NCIMB 13154 / VKM Ac-1939 / CCM 2703 / MRP</strain>
    </source>
</reference>
<dbReference type="GO" id="GO:0005886">
    <property type="term" value="C:plasma membrane"/>
    <property type="evidence" value="ECO:0007669"/>
    <property type="project" value="UniProtKB-SubCell"/>
</dbReference>
<dbReference type="KEGG" id="dpt:Deipr_0870"/>
<keyword evidence="5" id="KW-0597">Phosphoprotein</keyword>
<feature type="domain" description="Histidine kinase" evidence="11">
    <location>
        <begin position="128"/>
        <end position="339"/>
    </location>
</feature>
<evidence type="ECO:0000259" key="11">
    <source>
        <dbReference type="PROSITE" id="PS50109"/>
    </source>
</evidence>
<sequence>MTTSTTTGVQGARPAVQASLRLQITAVIALLAFLPNLVVTVVAGPRLPAVTLAVWIGLVALLSGMIAWLLSGVLLRPLLRLHAEVEQGDFGAPRDDDPAEIQALRLAFAGLLARLSTEQGRRNAFMATLVHDLKTPLIATGHLVHSLTHFDLTAGQKEEISENLLAENRRLLALVSQMADAHRFERDDVRLDPHPTDLRSLLERVTGRQPASADRGLTLQVRGEGQAVVDAAVLERAVTNLTDNALRYARSQVVLAVTAQGLEVCDDGPGLSAALDDLAQPFNSQPALIAGQHYTAGTAGLGLFIARRIAEAHGGALSYSRHTVPRPVSVFTLHLPEVVLDSPAAAPDQTLPERSAS</sequence>
<dbReference type="RefSeq" id="WP_013614635.1">
    <property type="nucleotide sequence ID" value="NC_015161.1"/>
</dbReference>
<dbReference type="PANTHER" id="PTHR44936">
    <property type="entry name" value="SENSOR PROTEIN CREC"/>
    <property type="match status" value="1"/>
</dbReference>
<keyword evidence="7 12" id="KW-0418">Kinase</keyword>
<keyword evidence="10" id="KW-1133">Transmembrane helix</keyword>
<dbReference type="Gene3D" id="1.10.287.130">
    <property type="match status" value="1"/>
</dbReference>
<dbReference type="eggNOG" id="COG0642">
    <property type="taxonomic scope" value="Bacteria"/>
</dbReference>
<dbReference type="GO" id="GO:0000155">
    <property type="term" value="F:phosphorelay sensor kinase activity"/>
    <property type="evidence" value="ECO:0007669"/>
    <property type="project" value="InterPro"/>
</dbReference>
<evidence type="ECO:0000256" key="6">
    <source>
        <dbReference type="ARBA" id="ARBA00022679"/>
    </source>
</evidence>
<dbReference type="HOGENOM" id="CLU_825855_0_0_0"/>
<comment type="catalytic activity">
    <reaction evidence="1">
        <text>ATP + protein L-histidine = ADP + protein N-phospho-L-histidine.</text>
        <dbReference type="EC" id="2.7.13.3"/>
    </reaction>
</comment>
<dbReference type="InterPro" id="IPR050980">
    <property type="entry name" value="2C_sensor_his_kinase"/>
</dbReference>
<evidence type="ECO:0000256" key="1">
    <source>
        <dbReference type="ARBA" id="ARBA00000085"/>
    </source>
</evidence>
<dbReference type="AlphaFoldDB" id="F0RMH6"/>
<feature type="transmembrane region" description="Helical" evidence="10">
    <location>
        <begin position="20"/>
        <end position="43"/>
    </location>
</feature>
<keyword evidence="10" id="KW-0812">Transmembrane</keyword>
<evidence type="ECO:0000256" key="9">
    <source>
        <dbReference type="ARBA" id="ARBA00023026"/>
    </source>
</evidence>
<evidence type="ECO:0000256" key="4">
    <source>
        <dbReference type="ARBA" id="ARBA00022475"/>
    </source>
</evidence>
<feature type="transmembrane region" description="Helical" evidence="10">
    <location>
        <begin position="49"/>
        <end position="70"/>
    </location>
</feature>
<keyword evidence="10" id="KW-0472">Membrane</keyword>
<keyword evidence="8" id="KW-0902">Two-component regulatory system</keyword>
<name>F0RMH6_DEIPM</name>
<dbReference type="InterPro" id="IPR003594">
    <property type="entry name" value="HATPase_dom"/>
</dbReference>
<dbReference type="InterPro" id="IPR036890">
    <property type="entry name" value="HATPase_C_sf"/>
</dbReference>
<gene>
    <name evidence="12" type="ordered locus">Deipr_0870</name>
</gene>
<keyword evidence="13" id="KW-1185">Reference proteome</keyword>
<dbReference type="SUPFAM" id="SSF55874">
    <property type="entry name" value="ATPase domain of HSP90 chaperone/DNA topoisomerase II/histidine kinase"/>
    <property type="match status" value="1"/>
</dbReference>
<evidence type="ECO:0000313" key="12">
    <source>
        <dbReference type="EMBL" id="ADY26026.1"/>
    </source>
</evidence>
<organism evidence="12 13">
    <name type="scientific">Deinococcus proteolyticus (strain ATCC 35074 / DSM 20540 / JCM 6276 / NBRC 101906 / NCIMB 13154 / VKM Ac-1939 / CCM 2703 / MRP)</name>
    <dbReference type="NCBI Taxonomy" id="693977"/>
    <lineage>
        <taxon>Bacteria</taxon>
        <taxon>Thermotogati</taxon>
        <taxon>Deinococcota</taxon>
        <taxon>Deinococci</taxon>
        <taxon>Deinococcales</taxon>
        <taxon>Deinococcaceae</taxon>
        <taxon>Deinococcus</taxon>
    </lineage>
</organism>
<comment type="subcellular location">
    <subcellularLocation>
        <location evidence="2">Cell membrane</location>
        <topology evidence="2">Multi-pass membrane protein</topology>
    </subcellularLocation>
</comment>
<dbReference type="PROSITE" id="PS50109">
    <property type="entry name" value="HIS_KIN"/>
    <property type="match status" value="1"/>
</dbReference>
<dbReference type="STRING" id="693977.Deipr_0870"/>
<evidence type="ECO:0000313" key="13">
    <source>
        <dbReference type="Proteomes" id="UP000007718"/>
    </source>
</evidence>
<dbReference type="InterPro" id="IPR004358">
    <property type="entry name" value="Sig_transdc_His_kin-like_C"/>
</dbReference>
<keyword evidence="4" id="KW-1003">Cell membrane</keyword>
<dbReference type="CDD" id="cd00075">
    <property type="entry name" value="HATPase"/>
    <property type="match status" value="1"/>
</dbReference>
<dbReference type="CDD" id="cd00082">
    <property type="entry name" value="HisKA"/>
    <property type="match status" value="1"/>
</dbReference>
<proteinExistence type="predicted"/>
<protein>
    <recommendedName>
        <fullName evidence="3">histidine kinase</fullName>
        <ecNumber evidence="3">2.7.13.3</ecNumber>
    </recommendedName>
</protein>
<keyword evidence="6" id="KW-0808">Transferase</keyword>
<dbReference type="Proteomes" id="UP000007718">
    <property type="component" value="Chromosome"/>
</dbReference>
<evidence type="ECO:0000256" key="7">
    <source>
        <dbReference type="ARBA" id="ARBA00022777"/>
    </source>
</evidence>
<evidence type="ECO:0000256" key="5">
    <source>
        <dbReference type="ARBA" id="ARBA00022553"/>
    </source>
</evidence>
<evidence type="ECO:0000256" key="2">
    <source>
        <dbReference type="ARBA" id="ARBA00004651"/>
    </source>
</evidence>
<accession>F0RMH6</accession>
<dbReference type="Gene3D" id="3.30.565.10">
    <property type="entry name" value="Histidine kinase-like ATPase, C-terminal domain"/>
    <property type="match status" value="1"/>
</dbReference>
<evidence type="ECO:0000256" key="10">
    <source>
        <dbReference type="SAM" id="Phobius"/>
    </source>
</evidence>
<dbReference type="InterPro" id="IPR005467">
    <property type="entry name" value="His_kinase_dom"/>
</dbReference>
<dbReference type="SUPFAM" id="SSF47384">
    <property type="entry name" value="Homodimeric domain of signal transducing histidine kinase"/>
    <property type="match status" value="1"/>
</dbReference>
<evidence type="ECO:0000256" key="8">
    <source>
        <dbReference type="ARBA" id="ARBA00023012"/>
    </source>
</evidence>
<reference evidence="13" key="1">
    <citation type="submission" date="2011-02" db="EMBL/GenBank/DDBJ databases">
        <title>The complete sequence of chromosome of Deinococcus proteolyticus DSM 20540.</title>
        <authorList>
            <consortium name="US DOE Joint Genome Institute (JGI-PGF)"/>
            <person name="Lucas S."/>
            <person name="Copeland A."/>
            <person name="Lapidus A."/>
            <person name="Bruce D."/>
            <person name="Goodwin L."/>
            <person name="Pitluck S."/>
            <person name="Kyrpides N."/>
            <person name="Mavromatis K."/>
            <person name="Pagani I."/>
            <person name="Ivanova N."/>
            <person name="Ovchinnikova G."/>
            <person name="Zeytun A."/>
            <person name="Detter J.C."/>
            <person name="Han C."/>
            <person name="Land M."/>
            <person name="Hauser L."/>
            <person name="Markowitz V."/>
            <person name="Cheng J.-F."/>
            <person name="Hugenholtz P."/>
            <person name="Woyke T."/>
            <person name="Wu D."/>
            <person name="Pukall R."/>
            <person name="Steenblock K."/>
            <person name="Brambilla E."/>
            <person name="Klenk H.-P."/>
            <person name="Eisen J.A."/>
        </authorList>
    </citation>
    <scope>NUCLEOTIDE SEQUENCE [LARGE SCALE GENOMIC DNA]</scope>
    <source>
        <strain evidence="13">ATCC 35074 / DSM 20540 / JCM 6276 / NBRC 101906 / NCIMB 13154 / VKM Ac-1939 / CCM 2703 / MRP</strain>
    </source>
</reference>
<dbReference type="InterPro" id="IPR003661">
    <property type="entry name" value="HisK_dim/P_dom"/>
</dbReference>
<evidence type="ECO:0000256" key="3">
    <source>
        <dbReference type="ARBA" id="ARBA00012438"/>
    </source>
</evidence>
<dbReference type="EMBL" id="CP002536">
    <property type="protein sequence ID" value="ADY26026.1"/>
    <property type="molecule type" value="Genomic_DNA"/>
</dbReference>
<keyword evidence="9" id="KW-0843">Virulence</keyword>
<dbReference type="SMART" id="SM00387">
    <property type="entry name" value="HATPase_c"/>
    <property type="match status" value="1"/>
</dbReference>
<dbReference type="EC" id="2.7.13.3" evidence="3"/>
<dbReference type="PANTHER" id="PTHR44936:SF9">
    <property type="entry name" value="SENSOR PROTEIN CREC"/>
    <property type="match status" value="1"/>
</dbReference>
<dbReference type="InterPro" id="IPR036097">
    <property type="entry name" value="HisK_dim/P_sf"/>
</dbReference>
<dbReference type="PRINTS" id="PR00344">
    <property type="entry name" value="BCTRLSENSOR"/>
</dbReference>